<organism evidence="1 2">
    <name type="scientific">Araneus ventricosus</name>
    <name type="common">Orbweaver spider</name>
    <name type="synonym">Epeira ventricosa</name>
    <dbReference type="NCBI Taxonomy" id="182803"/>
    <lineage>
        <taxon>Eukaryota</taxon>
        <taxon>Metazoa</taxon>
        <taxon>Ecdysozoa</taxon>
        <taxon>Arthropoda</taxon>
        <taxon>Chelicerata</taxon>
        <taxon>Arachnida</taxon>
        <taxon>Araneae</taxon>
        <taxon>Araneomorphae</taxon>
        <taxon>Entelegynae</taxon>
        <taxon>Araneoidea</taxon>
        <taxon>Araneidae</taxon>
        <taxon>Araneus</taxon>
    </lineage>
</organism>
<dbReference type="EMBL" id="BGPR01005662">
    <property type="protein sequence ID" value="GBN12256.1"/>
    <property type="molecule type" value="Genomic_DNA"/>
</dbReference>
<comment type="caution">
    <text evidence="1">The sequence shown here is derived from an EMBL/GenBank/DDBJ whole genome shotgun (WGS) entry which is preliminary data.</text>
</comment>
<reference evidence="1 2" key="1">
    <citation type="journal article" date="2019" name="Sci. Rep.">
        <title>Orb-weaving spider Araneus ventricosus genome elucidates the spidroin gene catalogue.</title>
        <authorList>
            <person name="Kono N."/>
            <person name="Nakamura H."/>
            <person name="Ohtoshi R."/>
            <person name="Moran D.A.P."/>
            <person name="Shinohara A."/>
            <person name="Yoshida Y."/>
            <person name="Fujiwara M."/>
            <person name="Mori M."/>
            <person name="Tomita M."/>
            <person name="Arakawa K."/>
        </authorList>
    </citation>
    <scope>NUCLEOTIDE SEQUENCE [LARGE SCALE GENOMIC DNA]</scope>
</reference>
<protein>
    <submittedName>
        <fullName evidence="1">Uncharacterized protein</fullName>
    </submittedName>
</protein>
<dbReference type="OrthoDB" id="6753017at2759"/>
<evidence type="ECO:0000313" key="2">
    <source>
        <dbReference type="Proteomes" id="UP000499080"/>
    </source>
</evidence>
<sequence>MTIEQTLMRTIKGTGGLTHGRGIAYSTLAKWVANIPTITEVFEQVENFCGASFCTTEQHVVARLSRVTRDNNDCKNESIKKHLISMLIQKFADGNINAEQVVGDADATIVSKAVGVEGARQSDCVIILGIDFPVILNALAPDTNKLFS</sequence>
<name>A0A4Y2LF86_ARAVE</name>
<gene>
    <name evidence="1" type="ORF">AVEN_245733_1</name>
</gene>
<evidence type="ECO:0000313" key="1">
    <source>
        <dbReference type="EMBL" id="GBN12256.1"/>
    </source>
</evidence>
<accession>A0A4Y2LF86</accession>
<dbReference type="Proteomes" id="UP000499080">
    <property type="component" value="Unassembled WGS sequence"/>
</dbReference>
<proteinExistence type="predicted"/>
<keyword evidence="2" id="KW-1185">Reference proteome</keyword>
<dbReference type="AlphaFoldDB" id="A0A4Y2LF86"/>